<feature type="transmembrane region" description="Helical" evidence="1">
    <location>
        <begin position="24"/>
        <end position="41"/>
    </location>
</feature>
<keyword evidence="1" id="KW-0560">Oxidoreductase</keyword>
<name>A0A1M5EAV8_9FLAO</name>
<keyword evidence="1" id="KW-1003">Cell membrane</keyword>
<dbReference type="Proteomes" id="UP000184147">
    <property type="component" value="Unassembled WGS sequence"/>
</dbReference>
<keyword evidence="1" id="KW-0472">Membrane</keyword>
<dbReference type="GO" id="GO:0003834">
    <property type="term" value="F:beta-carotene 15,15'-dioxygenase activity"/>
    <property type="evidence" value="ECO:0007669"/>
    <property type="project" value="UniProtKB-EC"/>
</dbReference>
<keyword evidence="1" id="KW-0812">Transmembrane</keyword>
<evidence type="ECO:0000313" key="3">
    <source>
        <dbReference type="Proteomes" id="UP000184147"/>
    </source>
</evidence>
<dbReference type="GO" id="GO:0005886">
    <property type="term" value="C:plasma membrane"/>
    <property type="evidence" value="ECO:0007669"/>
    <property type="project" value="UniProtKB-SubCell"/>
</dbReference>
<evidence type="ECO:0000256" key="1">
    <source>
        <dbReference type="HAMAP-Rule" id="MF_02093"/>
    </source>
</evidence>
<comment type="function">
    <text evidence="1">Catalyzes the cleavage of beta-carotene at its central double bond (15,15') to yield two molecules of all-trans-retinal.</text>
</comment>
<keyword evidence="1" id="KW-0479">Metal-binding</keyword>
<dbReference type="NCBIfam" id="TIGR03753">
    <property type="entry name" value="blh_monoox"/>
    <property type="match status" value="1"/>
</dbReference>
<comment type="cofactor">
    <cofactor evidence="1">
        <name>Fe(2+)</name>
        <dbReference type="ChEBI" id="CHEBI:29033"/>
    </cofactor>
</comment>
<comment type="similarity">
    <text evidence="1">Belongs to the Brp/Blh beta-carotene diooxygenase family.</text>
</comment>
<accession>A0A1M5EAV8</accession>
<feature type="transmembrane region" description="Helical" evidence="1">
    <location>
        <begin position="264"/>
        <end position="282"/>
    </location>
</feature>
<dbReference type="HAMAP" id="MF_02093">
    <property type="entry name" value="Beta_carotene_diox"/>
    <property type="match status" value="1"/>
</dbReference>
<dbReference type="GO" id="GO:0004497">
    <property type="term" value="F:monooxygenase activity"/>
    <property type="evidence" value="ECO:0007669"/>
    <property type="project" value="UniProtKB-KW"/>
</dbReference>
<keyword evidence="2" id="KW-0503">Monooxygenase</keyword>
<keyword evidence="1" id="KW-0408">Iron</keyword>
<keyword evidence="1" id="KW-0223">Dioxygenase</keyword>
<dbReference type="GO" id="GO:0010436">
    <property type="term" value="F:carotenoid dioxygenase activity"/>
    <property type="evidence" value="ECO:0007669"/>
    <property type="project" value="UniProtKB-UniRule"/>
</dbReference>
<proteinExistence type="inferred from homology"/>
<feature type="transmembrane region" description="Helical" evidence="1">
    <location>
        <begin position="134"/>
        <end position="153"/>
    </location>
</feature>
<evidence type="ECO:0000313" key="2">
    <source>
        <dbReference type="EMBL" id="SHF76369.1"/>
    </source>
</evidence>
<organism evidence="2 3">
    <name type="scientific">Flavobacterium fontis</name>
    <dbReference type="NCBI Taxonomy" id="1124188"/>
    <lineage>
        <taxon>Bacteria</taxon>
        <taxon>Pseudomonadati</taxon>
        <taxon>Bacteroidota</taxon>
        <taxon>Flavobacteriia</taxon>
        <taxon>Flavobacteriales</taxon>
        <taxon>Flavobacteriaceae</taxon>
        <taxon>Flavobacterium</taxon>
    </lineage>
</organism>
<dbReference type="AlphaFoldDB" id="A0A1M5EAV8"/>
<keyword evidence="1" id="KW-1133">Transmembrane helix</keyword>
<dbReference type="Pfam" id="PF15461">
    <property type="entry name" value="BCD"/>
    <property type="match status" value="1"/>
</dbReference>
<comment type="caution">
    <text evidence="1">Lacks conserved residue(s) required for the propagation of feature annotation.</text>
</comment>
<dbReference type="EC" id="1.13.11.63" evidence="1"/>
<dbReference type="InterPro" id="IPR022270">
    <property type="entry name" value="Blh_diox"/>
</dbReference>
<feature type="transmembrane region" description="Helical" evidence="1">
    <location>
        <begin position="207"/>
        <end position="233"/>
    </location>
</feature>
<dbReference type="GO" id="GO:0016121">
    <property type="term" value="P:carotene catabolic process"/>
    <property type="evidence" value="ECO:0007669"/>
    <property type="project" value="UniProtKB-UniRule"/>
</dbReference>
<dbReference type="GO" id="GO:0005506">
    <property type="term" value="F:iron ion binding"/>
    <property type="evidence" value="ECO:0007669"/>
    <property type="project" value="UniProtKB-UniRule"/>
</dbReference>
<sequence>MLFCLIFFVFLLNNFNELYMETSLHLRILLTFFMLWLANFISVENQQLIGFVGIALLGIVHGANDLTIGQHLKGGVATSWEVKLLMKYISIVLGGMVVFTLLPSYGLLLFILLSGYHFGNQHWTLAMPSSVQRFWMLFQGSYGLLVLGILFCFHEKEVQAIVETITQKSYPELWVHEITLILGVLVLGLGSFLAQQSEAFRASIGRNLFYLIVFTLIFYHAGLIWGFSMYFVLWHSVPSIQEQIRFLYGKENVHSWWSYFKSSALYWSLAVGTMAIAYWAIANDTVFKALFFSLMAAITFPHTLIIAQMKRAMQKKVGP</sequence>
<keyword evidence="3" id="KW-1185">Reference proteome</keyword>
<comment type="subcellular location">
    <subcellularLocation>
        <location evidence="1">Cell membrane</location>
        <topology evidence="1">Multi-pass membrane protein</topology>
    </subcellularLocation>
</comment>
<dbReference type="STRING" id="1124188.SAMN05444377_11838"/>
<protein>
    <recommendedName>
        <fullName evidence="1">Probable beta-carotene 15,15'-dioxygenase</fullName>
        <ecNumber evidence="1">1.13.11.63</ecNumber>
    </recommendedName>
</protein>
<feature type="transmembrane region" description="Helical" evidence="1">
    <location>
        <begin position="289"/>
        <end position="309"/>
    </location>
</feature>
<dbReference type="EMBL" id="FQVQ01000018">
    <property type="protein sequence ID" value="SHF76369.1"/>
    <property type="molecule type" value="Genomic_DNA"/>
</dbReference>
<comment type="catalytic activity">
    <reaction evidence="1">
        <text>all-trans-beta-carotene + O2 = 2 all-trans-retinal</text>
        <dbReference type="Rhea" id="RHEA:32887"/>
        <dbReference type="ChEBI" id="CHEBI:15379"/>
        <dbReference type="ChEBI" id="CHEBI:17579"/>
        <dbReference type="ChEBI" id="CHEBI:17898"/>
        <dbReference type="EC" id="1.13.11.63"/>
    </reaction>
</comment>
<feature type="transmembrane region" description="Helical" evidence="1">
    <location>
        <begin position="173"/>
        <end position="195"/>
    </location>
</feature>
<feature type="transmembrane region" description="Helical" evidence="1">
    <location>
        <begin position="48"/>
        <end position="68"/>
    </location>
</feature>
<feature type="transmembrane region" description="Helical" evidence="1">
    <location>
        <begin position="88"/>
        <end position="113"/>
    </location>
</feature>
<gene>
    <name evidence="2" type="ORF">SAMN05444377_11838</name>
</gene>
<reference evidence="2 3" key="1">
    <citation type="submission" date="2016-11" db="EMBL/GenBank/DDBJ databases">
        <authorList>
            <person name="Jaros S."/>
            <person name="Januszkiewicz K."/>
            <person name="Wedrychowicz H."/>
        </authorList>
    </citation>
    <scope>NUCLEOTIDE SEQUENCE [LARGE SCALE GENOMIC DNA]</scope>
    <source>
        <strain evidence="2 3">DSM 25660</strain>
    </source>
</reference>